<evidence type="ECO:0000313" key="3">
    <source>
        <dbReference type="Proteomes" id="UP001583280"/>
    </source>
</evidence>
<gene>
    <name evidence="2" type="ORF">Cpir12675_003840</name>
</gene>
<reference evidence="2 3" key="1">
    <citation type="journal article" date="2024" name="IMA Fungus">
        <title>IMA Genome - F19 : A genome assembly and annotation guide to empower mycologists, including annotated draft genome sequences of Ceratocystis pirilliformis, Diaporthe australafricana, Fusarium ophioides, Paecilomyces lecythidis, and Sporothrix stenoceras.</title>
        <authorList>
            <person name="Aylward J."/>
            <person name="Wilson A.M."/>
            <person name="Visagie C.M."/>
            <person name="Spraker J."/>
            <person name="Barnes I."/>
            <person name="Buitendag C."/>
            <person name="Ceriani C."/>
            <person name="Del Mar Angel L."/>
            <person name="du Plessis D."/>
            <person name="Fuchs T."/>
            <person name="Gasser K."/>
            <person name="Kramer D."/>
            <person name="Li W."/>
            <person name="Munsamy K."/>
            <person name="Piso A."/>
            <person name="Price J.L."/>
            <person name="Sonnekus B."/>
            <person name="Thomas C."/>
            <person name="van der Nest A."/>
            <person name="van Dijk A."/>
            <person name="van Heerden A."/>
            <person name="van Vuuren N."/>
            <person name="Yilmaz N."/>
            <person name="Duong T.A."/>
            <person name="van der Merwe N.A."/>
            <person name="Wingfield M.J."/>
            <person name="Wingfield B.D."/>
        </authorList>
    </citation>
    <scope>NUCLEOTIDE SEQUENCE [LARGE SCALE GENOMIC DNA]</scope>
    <source>
        <strain evidence="2 3">CMW 12675</strain>
    </source>
</reference>
<proteinExistence type="predicted"/>
<protein>
    <submittedName>
        <fullName evidence="2">Uncharacterized protein</fullName>
    </submittedName>
</protein>
<name>A0ABR3Z208_9PEZI</name>
<organism evidence="2 3">
    <name type="scientific">Ceratocystis pirilliformis</name>
    <dbReference type="NCBI Taxonomy" id="259994"/>
    <lineage>
        <taxon>Eukaryota</taxon>
        <taxon>Fungi</taxon>
        <taxon>Dikarya</taxon>
        <taxon>Ascomycota</taxon>
        <taxon>Pezizomycotina</taxon>
        <taxon>Sordariomycetes</taxon>
        <taxon>Hypocreomycetidae</taxon>
        <taxon>Microascales</taxon>
        <taxon>Ceratocystidaceae</taxon>
        <taxon>Ceratocystis</taxon>
    </lineage>
</organism>
<feature type="compositionally biased region" description="Basic and acidic residues" evidence="1">
    <location>
        <begin position="40"/>
        <end position="51"/>
    </location>
</feature>
<keyword evidence="3" id="KW-1185">Reference proteome</keyword>
<evidence type="ECO:0000313" key="2">
    <source>
        <dbReference type="EMBL" id="KAL1894105.1"/>
    </source>
</evidence>
<feature type="compositionally biased region" description="Polar residues" evidence="1">
    <location>
        <begin position="59"/>
        <end position="95"/>
    </location>
</feature>
<accession>A0ABR3Z208</accession>
<feature type="region of interest" description="Disordered" evidence="1">
    <location>
        <begin position="1"/>
        <end position="95"/>
    </location>
</feature>
<evidence type="ECO:0000256" key="1">
    <source>
        <dbReference type="SAM" id="MobiDB-lite"/>
    </source>
</evidence>
<sequence length="246" mass="27121">MGDFDMADQTRQPRKAAQPHPPEPHNQLPATRPPTTNAPDHPRKETPKETATHPLAPRLNTQRQTRLSAVETAGTSHGTTTIEPAPTAKQTNKTKGSFSKLLDTVWEETCREREAKKRGAAALMLALDQFEASPGLGGEKKTARLEADSLLKEVKELVANRLRQNLAGSAPSQAREHHTPRPKIPQANTPMTWAQKAVSGMRTTPQPLPAKPTTVGRTQAKPQATPKKEMGNRYLTTLYEDSKWKK</sequence>
<dbReference type="Proteomes" id="UP001583280">
    <property type="component" value="Unassembled WGS sequence"/>
</dbReference>
<feature type="compositionally biased region" description="Polar residues" evidence="1">
    <location>
        <begin position="163"/>
        <end position="172"/>
    </location>
</feature>
<feature type="region of interest" description="Disordered" evidence="1">
    <location>
        <begin position="163"/>
        <end position="246"/>
    </location>
</feature>
<dbReference type="EMBL" id="JAWDJO010000097">
    <property type="protein sequence ID" value="KAL1894105.1"/>
    <property type="molecule type" value="Genomic_DNA"/>
</dbReference>
<comment type="caution">
    <text evidence="2">The sequence shown here is derived from an EMBL/GenBank/DDBJ whole genome shotgun (WGS) entry which is preliminary data.</text>
</comment>
<feature type="non-terminal residue" evidence="2">
    <location>
        <position position="246"/>
    </location>
</feature>